<dbReference type="PROSITE" id="PS00360">
    <property type="entry name" value="RIBOSOMAL_S9"/>
    <property type="match status" value="1"/>
</dbReference>
<dbReference type="GeneID" id="7824801"/>
<reference evidence="8" key="2">
    <citation type="journal article" date="2020" name="Elife">
        <title>Ciliate mitoribosome illuminates evolutionary steps of mitochondrial translation.</title>
        <authorList>
            <person name="Tobiasson V."/>
            <person name="Amunts A."/>
        </authorList>
    </citation>
    <scope>STRUCTURE BY ELECTRON MICROSCOPY (3.70 ANGSTROMS)</scope>
</reference>
<comment type="similarity">
    <text evidence="1 4">Belongs to the universal ribosomal protein uS9 family.</text>
</comment>
<dbReference type="GO" id="GO:0006412">
    <property type="term" value="P:translation"/>
    <property type="evidence" value="ECO:0007669"/>
    <property type="project" value="InterPro"/>
</dbReference>
<dbReference type="EMDB" id="EMD-11032"/>
<dbReference type="KEGG" id="tet:TTHERM_00670170"/>
<dbReference type="GO" id="GO:0003723">
    <property type="term" value="F:RNA binding"/>
    <property type="evidence" value="ECO:0007669"/>
    <property type="project" value="TreeGrafter"/>
</dbReference>
<evidence type="ECO:0000256" key="2">
    <source>
        <dbReference type="ARBA" id="ARBA00022980"/>
    </source>
</evidence>
<accession>I7M4A2</accession>
<protein>
    <submittedName>
        <fullName evidence="6">Ribosomal protein S9</fullName>
    </submittedName>
</protein>
<evidence type="ECO:0000313" key="6">
    <source>
        <dbReference type="EMBL" id="EAS06093.3"/>
    </source>
</evidence>
<sequence length="737" mass="87167">MMLIRKSLAISQTQNILKGLFSVRNSKAAQHQIRSRNFFEVDPIFPDGKDDESKLYRDFERTKFGSNQRDQRIIFERHTSHMMKRINQSLEREEKIKKLKGRQYKKQKEEVQAIAENVFLDEETKLPYGIGLDDYIELIKEESITTKTGQFYSTLEVICRKIGAYNDVELVKLYQFILAEKVADSFKNEARQFLLKRLIQEIQKLGWNSQQAKSKLSSYLDSSKASNEFVENALKEGNSEGFAQTISTLFKEELISQEAKNRAITNIQEKIRFNTNLKRVKQPPRRIDQDDPFFSEESDSESNFSEPLFNFEDKKATVKDLVDPFITQGRKQLETQLIWAKVKQNYYDNKRKFYKEKMYTEEDKSKEVVKKDMTLNVIDFLIDSKDEQEIKTILDKYNLVDEVIPKPEFKEILKNIDYLVDQASTSIKVQIAKEKNQNKDLYFRGNFLQENLKPEDLMWKHFHNNFVSIFPESMPEQEQISQSVQNENDIRFHPKELDIVDYGSSNSKEQENRKRGERDLSKDNQIEIELYRRIKTDPFFRHYIQNEIKYFTERIEDGVLDIAQVIVPADRKNDTPFYYDPTLEDIPLDLIDDEQLRMKYQKLKKEKDQGIKVFASGKRKTSSCLVVIKEGTGKVFVNNEIFYRYFTHSYNRNIALKPMLLSTQYCEYDLHFYVRGGGVMGQSHACQIALARGLTQIHPNLRPIFMKFDLLRTDYRQKERKKTGRYKARKAHTYVRR</sequence>
<feature type="region of interest" description="Disordered" evidence="5">
    <location>
        <begin position="281"/>
        <end position="301"/>
    </location>
</feature>
<dbReference type="SUPFAM" id="SSF54211">
    <property type="entry name" value="Ribosomal protein S5 domain 2-like"/>
    <property type="match status" value="1"/>
</dbReference>
<keyword evidence="8" id="KW-0002">3D-structure</keyword>
<dbReference type="InterPro" id="IPR000754">
    <property type="entry name" value="Ribosomal_uS9"/>
</dbReference>
<proteinExistence type="evidence at protein level"/>
<dbReference type="Proteomes" id="UP000009168">
    <property type="component" value="Unassembled WGS sequence"/>
</dbReference>
<gene>
    <name evidence="6" type="ORF">TTHERM_00670170</name>
</gene>
<dbReference type="OrthoDB" id="312830at2759"/>
<evidence type="ECO:0000313" key="7">
    <source>
        <dbReference type="Proteomes" id="UP000009168"/>
    </source>
</evidence>
<dbReference type="InParanoid" id="I7M4A2"/>
<dbReference type="InterPro" id="IPR020574">
    <property type="entry name" value="Ribosomal_uS9_CS"/>
</dbReference>
<evidence type="ECO:0000256" key="4">
    <source>
        <dbReference type="RuleBase" id="RU003815"/>
    </source>
</evidence>
<organism evidence="6 7">
    <name type="scientific">Tetrahymena thermophila (strain SB210)</name>
    <dbReference type="NCBI Taxonomy" id="312017"/>
    <lineage>
        <taxon>Eukaryota</taxon>
        <taxon>Sar</taxon>
        <taxon>Alveolata</taxon>
        <taxon>Ciliophora</taxon>
        <taxon>Intramacronucleata</taxon>
        <taxon>Oligohymenophorea</taxon>
        <taxon>Hymenostomatida</taxon>
        <taxon>Tetrahymenina</taxon>
        <taxon>Tetrahymenidae</taxon>
        <taxon>Tetrahymena</taxon>
    </lineage>
</organism>
<dbReference type="GO" id="GO:0003735">
    <property type="term" value="F:structural constituent of ribosome"/>
    <property type="evidence" value="ECO:0007669"/>
    <property type="project" value="InterPro"/>
</dbReference>
<dbReference type="Pfam" id="PF00380">
    <property type="entry name" value="Ribosomal_S9"/>
    <property type="match status" value="1"/>
</dbReference>
<evidence type="ECO:0007829" key="8">
    <source>
        <dbReference type="PDB" id="6Z1P"/>
    </source>
</evidence>
<dbReference type="EMBL" id="GG662308">
    <property type="protein sequence ID" value="EAS06093.3"/>
    <property type="molecule type" value="Genomic_DNA"/>
</dbReference>
<dbReference type="GO" id="GO:0015935">
    <property type="term" value="C:small ribosomal subunit"/>
    <property type="evidence" value="ECO:0007669"/>
    <property type="project" value="TreeGrafter"/>
</dbReference>
<keyword evidence="2 4" id="KW-0689">Ribosomal protein</keyword>
<keyword evidence="7" id="KW-1185">Reference proteome</keyword>
<dbReference type="RefSeq" id="XP_001026338.3">
    <property type="nucleotide sequence ID" value="XM_001026338.3"/>
</dbReference>
<dbReference type="AlphaFoldDB" id="I7M4A2"/>
<feature type="region of interest" description="Disordered" evidence="5">
    <location>
        <begin position="501"/>
        <end position="520"/>
    </location>
</feature>
<dbReference type="Gene3D" id="3.30.230.10">
    <property type="match status" value="1"/>
</dbReference>
<reference evidence="7" key="1">
    <citation type="journal article" date="2006" name="PLoS Biol.">
        <title>Macronuclear genome sequence of the ciliate Tetrahymena thermophila, a model eukaryote.</title>
        <authorList>
            <person name="Eisen J.A."/>
            <person name="Coyne R.S."/>
            <person name="Wu M."/>
            <person name="Wu D."/>
            <person name="Thiagarajan M."/>
            <person name="Wortman J.R."/>
            <person name="Badger J.H."/>
            <person name="Ren Q."/>
            <person name="Amedeo P."/>
            <person name="Jones K.M."/>
            <person name="Tallon L.J."/>
            <person name="Delcher A.L."/>
            <person name="Salzberg S.L."/>
            <person name="Silva J.C."/>
            <person name="Haas B.J."/>
            <person name="Majoros W.H."/>
            <person name="Farzad M."/>
            <person name="Carlton J.M."/>
            <person name="Smith R.K. Jr."/>
            <person name="Garg J."/>
            <person name="Pearlman R.E."/>
            <person name="Karrer K.M."/>
            <person name="Sun L."/>
            <person name="Manning G."/>
            <person name="Elde N.C."/>
            <person name="Turkewitz A.P."/>
            <person name="Asai D.J."/>
            <person name="Wilkes D.E."/>
            <person name="Wang Y."/>
            <person name="Cai H."/>
            <person name="Collins K."/>
            <person name="Stewart B.A."/>
            <person name="Lee S.R."/>
            <person name="Wilamowska K."/>
            <person name="Weinberg Z."/>
            <person name="Ruzzo W.L."/>
            <person name="Wloga D."/>
            <person name="Gaertig J."/>
            <person name="Frankel J."/>
            <person name="Tsao C.-C."/>
            <person name="Gorovsky M.A."/>
            <person name="Keeling P.J."/>
            <person name="Waller R.F."/>
            <person name="Patron N.J."/>
            <person name="Cherry J.M."/>
            <person name="Stover N.A."/>
            <person name="Krieger C.J."/>
            <person name="del Toro C."/>
            <person name="Ryder H.F."/>
            <person name="Williamson S.C."/>
            <person name="Barbeau R.A."/>
            <person name="Hamilton E.P."/>
            <person name="Orias E."/>
        </authorList>
    </citation>
    <scope>NUCLEOTIDE SEQUENCE [LARGE SCALE GENOMIC DNA]</scope>
    <source>
        <strain evidence="7">SB210</strain>
    </source>
</reference>
<evidence type="ECO:0000256" key="3">
    <source>
        <dbReference type="ARBA" id="ARBA00023274"/>
    </source>
</evidence>
<evidence type="ECO:0000256" key="1">
    <source>
        <dbReference type="ARBA" id="ARBA00005251"/>
    </source>
</evidence>
<dbReference type="PANTHER" id="PTHR21569:SF1">
    <property type="entry name" value="SMALL RIBOSOMAL SUBUNIT PROTEIN US9M"/>
    <property type="match status" value="1"/>
</dbReference>
<evidence type="ECO:0000256" key="5">
    <source>
        <dbReference type="SAM" id="MobiDB-lite"/>
    </source>
</evidence>
<dbReference type="eggNOG" id="KOG1697">
    <property type="taxonomic scope" value="Eukaryota"/>
</dbReference>
<dbReference type="PANTHER" id="PTHR21569">
    <property type="entry name" value="RIBOSOMAL PROTEIN S9"/>
    <property type="match status" value="1"/>
</dbReference>
<dbReference type="PDB" id="6Z1P">
    <property type="method" value="EM"/>
    <property type="resolution" value="3.70 A"/>
    <property type="chains" value="Bi=1-737"/>
</dbReference>
<keyword evidence="3 4" id="KW-0687">Ribonucleoprotein</keyword>
<feature type="compositionally biased region" description="Basic and acidic residues" evidence="5">
    <location>
        <begin position="508"/>
        <end position="520"/>
    </location>
</feature>
<dbReference type="STRING" id="312017.I7M4A2"/>
<dbReference type="InterPro" id="IPR014721">
    <property type="entry name" value="Ribsml_uS5_D2-typ_fold_subgr"/>
</dbReference>
<dbReference type="InterPro" id="IPR020568">
    <property type="entry name" value="Ribosomal_Su5_D2-typ_SF"/>
</dbReference>
<name>I7M4A2_TETTS</name>
<feature type="compositionally biased region" description="Acidic residues" evidence="5">
    <location>
        <begin position="290"/>
        <end position="300"/>
    </location>
</feature>